<reference evidence="1 2" key="2">
    <citation type="submission" date="2007-04" db="EMBL/GenBank/DDBJ databases">
        <authorList>
            <person name="Fulton L."/>
            <person name="Clifton S."/>
            <person name="Fulton B."/>
            <person name="Xu J."/>
            <person name="Minx P."/>
            <person name="Mardis E.R."/>
            <person name="Wilson R.K."/>
        </authorList>
    </citation>
    <scope>NUCLEOTIDE SEQUENCE [LARGE SCALE GENOMIC DNA]</scope>
    <source>
        <strain evidence="2">ATCC 25986 / DSM 3979 / JCM 10188 / KCTC 3647 / NCTC 11838 / VPI 1003</strain>
    </source>
</reference>
<dbReference type="AlphaFoldDB" id="A4E6W0"/>
<sequence>MPMPSATSSDRPILAGSTWPNASKTEFLKKSLVLMV</sequence>
<gene>
    <name evidence="1" type="ORF">COLAER_00136</name>
</gene>
<protein>
    <submittedName>
        <fullName evidence="1">Uncharacterized protein</fullName>
    </submittedName>
</protein>
<dbReference type="Proteomes" id="UP000002979">
    <property type="component" value="Unassembled WGS sequence"/>
</dbReference>
<evidence type="ECO:0000313" key="2">
    <source>
        <dbReference type="Proteomes" id="UP000002979"/>
    </source>
</evidence>
<comment type="caution">
    <text evidence="1">The sequence shown here is derived from an EMBL/GenBank/DDBJ whole genome shotgun (WGS) entry which is preliminary data.</text>
</comment>
<accession>A4E6W0</accession>
<dbReference type="EMBL" id="AAVN02000001">
    <property type="protein sequence ID" value="EBA40469.1"/>
    <property type="molecule type" value="Genomic_DNA"/>
</dbReference>
<organism evidence="1 2">
    <name type="scientific">Collinsella aerofaciens (strain ATCC 25986 / DSM 3979 / JCM 10188 / KCTC 3647 / NCTC 11838 / VPI 1003)</name>
    <dbReference type="NCBI Taxonomy" id="411903"/>
    <lineage>
        <taxon>Bacteria</taxon>
        <taxon>Bacillati</taxon>
        <taxon>Actinomycetota</taxon>
        <taxon>Coriobacteriia</taxon>
        <taxon>Coriobacteriales</taxon>
        <taxon>Coriobacteriaceae</taxon>
        <taxon>Collinsella</taxon>
    </lineage>
</organism>
<reference evidence="1 2" key="1">
    <citation type="submission" date="2007-01" db="EMBL/GenBank/DDBJ databases">
        <title>Draft genome sequence of Collinsella aerofaciens (ATCC 25986).</title>
        <authorList>
            <person name="Sudarsanam P."/>
            <person name="Ley R."/>
            <person name="Guruge J."/>
            <person name="Turnbaugh P.J."/>
            <person name="Mahowald M."/>
            <person name="Liep D."/>
            <person name="Gordon J."/>
        </authorList>
    </citation>
    <scope>NUCLEOTIDE SEQUENCE [LARGE SCALE GENOMIC DNA]</scope>
    <source>
        <strain evidence="2">ATCC 25986 / DSM 3979 / JCM 10188 / KCTC 3647 / NCTC 11838 / VPI 1003</strain>
    </source>
</reference>
<name>A4E6W0_COLAA</name>
<proteinExistence type="predicted"/>
<evidence type="ECO:0000313" key="1">
    <source>
        <dbReference type="EMBL" id="EBA40469.1"/>
    </source>
</evidence>